<organism evidence="1">
    <name type="scientific">anaerobic digester metagenome</name>
    <dbReference type="NCBI Taxonomy" id="1263854"/>
    <lineage>
        <taxon>unclassified sequences</taxon>
        <taxon>metagenomes</taxon>
        <taxon>ecological metagenomes</taxon>
    </lineage>
</organism>
<reference evidence="1" key="1">
    <citation type="submission" date="2019-03" db="EMBL/GenBank/DDBJ databases">
        <authorList>
            <person name="Hao L."/>
        </authorList>
    </citation>
    <scope>NUCLEOTIDE SEQUENCE</scope>
</reference>
<name>A0A485M8S9_9ZZZZ</name>
<sequence length="93" mass="10941">MKARHELEKVFADIHDHQDMASFFEEIFTPKEIKDLELRWELLKELHAGQPQRSIAARHQISLCKITRGSRILKKPGSVTKRLLDRYYGPREG</sequence>
<gene>
    <name evidence="1" type="ORF">SCFA_500021</name>
</gene>
<dbReference type="Pfam" id="PF01371">
    <property type="entry name" value="Trp_repressor"/>
    <property type="match status" value="1"/>
</dbReference>
<dbReference type="SUPFAM" id="SSF48295">
    <property type="entry name" value="TrpR-like"/>
    <property type="match status" value="1"/>
</dbReference>
<protein>
    <submittedName>
        <fullName evidence="1">Trp operon repressor</fullName>
    </submittedName>
</protein>
<dbReference type="EMBL" id="CAADRM010000115">
    <property type="protein sequence ID" value="VFU16081.1"/>
    <property type="molecule type" value="Genomic_DNA"/>
</dbReference>
<proteinExistence type="predicted"/>
<dbReference type="InterPro" id="IPR000831">
    <property type="entry name" value="Trp_repress"/>
</dbReference>
<accession>A0A485M8S9</accession>
<dbReference type="InterPro" id="IPR010921">
    <property type="entry name" value="Trp_repressor/repl_initiator"/>
</dbReference>
<dbReference type="GO" id="GO:0003700">
    <property type="term" value="F:DNA-binding transcription factor activity"/>
    <property type="evidence" value="ECO:0007669"/>
    <property type="project" value="InterPro"/>
</dbReference>
<dbReference type="GO" id="GO:0043565">
    <property type="term" value="F:sequence-specific DNA binding"/>
    <property type="evidence" value="ECO:0007669"/>
    <property type="project" value="InterPro"/>
</dbReference>
<evidence type="ECO:0000313" key="1">
    <source>
        <dbReference type="EMBL" id="VFU16081.1"/>
    </source>
</evidence>
<dbReference type="Gene3D" id="1.10.1270.10">
    <property type="entry name" value="TrpR-like"/>
    <property type="match status" value="1"/>
</dbReference>
<dbReference type="AlphaFoldDB" id="A0A485M8S9"/>
<dbReference type="InterPro" id="IPR038116">
    <property type="entry name" value="TrpR-like_sf"/>
</dbReference>